<dbReference type="Proteomes" id="UP000566995">
    <property type="component" value="Unassembled WGS sequence"/>
</dbReference>
<gene>
    <name evidence="1" type="ORF">HNP46_005701</name>
</gene>
<accession>A0A7W7P4E4</accession>
<evidence type="ECO:0000313" key="1">
    <source>
        <dbReference type="EMBL" id="MBB4866794.1"/>
    </source>
</evidence>
<name>A0A7W7P4E4_PSENT</name>
<comment type="caution">
    <text evidence="1">The sequence shown here is derived from an EMBL/GenBank/DDBJ whole genome shotgun (WGS) entry which is preliminary data.</text>
</comment>
<sequence>MISKVQRTGLIALSASLSASQQKLSMAMHRFRHNEVMKVDISDLTYQVGLIALDTSRVLAGELDAISDFDLGMLHIQGEMVNRKALEIQQSF</sequence>
<dbReference type="EMBL" id="JACHLI010000032">
    <property type="protein sequence ID" value="MBB4866794.1"/>
    <property type="molecule type" value="Genomic_DNA"/>
</dbReference>
<dbReference type="RefSeq" id="WP_184595631.1">
    <property type="nucleotide sequence ID" value="NZ_JACHLI010000032.1"/>
</dbReference>
<organism evidence="1 2">
    <name type="scientific">Pseudomonas nitroreducens</name>
    <dbReference type="NCBI Taxonomy" id="46680"/>
    <lineage>
        <taxon>Bacteria</taxon>
        <taxon>Pseudomonadati</taxon>
        <taxon>Pseudomonadota</taxon>
        <taxon>Gammaproteobacteria</taxon>
        <taxon>Pseudomonadales</taxon>
        <taxon>Pseudomonadaceae</taxon>
        <taxon>Pseudomonas</taxon>
    </lineage>
</organism>
<evidence type="ECO:0000313" key="2">
    <source>
        <dbReference type="Proteomes" id="UP000566995"/>
    </source>
</evidence>
<reference evidence="1 2" key="1">
    <citation type="submission" date="2020-08" db="EMBL/GenBank/DDBJ databases">
        <title>Functional genomics of gut bacteria from endangered species of beetles.</title>
        <authorList>
            <person name="Carlos-Shanley C."/>
        </authorList>
    </citation>
    <scope>NUCLEOTIDE SEQUENCE [LARGE SCALE GENOMIC DNA]</scope>
    <source>
        <strain evidence="1 2">S00179</strain>
    </source>
</reference>
<protein>
    <submittedName>
        <fullName evidence="1">Uncharacterized protein</fullName>
    </submittedName>
</protein>
<proteinExistence type="predicted"/>
<dbReference type="AlphaFoldDB" id="A0A7W7P4E4"/>